<keyword evidence="1" id="KW-0812">Transmembrane</keyword>
<gene>
    <name evidence="2" type="ORF">OCBIM_22011449mg</name>
</gene>
<protein>
    <submittedName>
        <fullName evidence="2">Uncharacterized protein</fullName>
    </submittedName>
</protein>
<feature type="transmembrane region" description="Helical" evidence="1">
    <location>
        <begin position="24"/>
        <end position="41"/>
    </location>
</feature>
<evidence type="ECO:0000256" key="1">
    <source>
        <dbReference type="SAM" id="Phobius"/>
    </source>
</evidence>
<proteinExistence type="predicted"/>
<name>A0A0L8FQ11_OCTBM</name>
<keyword evidence="1" id="KW-0472">Membrane</keyword>
<dbReference type="AlphaFoldDB" id="A0A0L8FQ11"/>
<sequence>MLFRFKVLIQNETSQQSQNKRCKISANILFSITFSLIYYILCFPPPPFL</sequence>
<keyword evidence="1" id="KW-1133">Transmembrane helix</keyword>
<dbReference type="EMBL" id="KQ427751">
    <property type="protein sequence ID" value="KOF66752.1"/>
    <property type="molecule type" value="Genomic_DNA"/>
</dbReference>
<organism evidence="2">
    <name type="scientific">Octopus bimaculoides</name>
    <name type="common">California two-spotted octopus</name>
    <dbReference type="NCBI Taxonomy" id="37653"/>
    <lineage>
        <taxon>Eukaryota</taxon>
        <taxon>Metazoa</taxon>
        <taxon>Spiralia</taxon>
        <taxon>Lophotrochozoa</taxon>
        <taxon>Mollusca</taxon>
        <taxon>Cephalopoda</taxon>
        <taxon>Coleoidea</taxon>
        <taxon>Octopodiformes</taxon>
        <taxon>Octopoda</taxon>
        <taxon>Incirrata</taxon>
        <taxon>Octopodidae</taxon>
        <taxon>Octopus</taxon>
    </lineage>
</organism>
<evidence type="ECO:0000313" key="2">
    <source>
        <dbReference type="EMBL" id="KOF66752.1"/>
    </source>
</evidence>
<accession>A0A0L8FQ11</accession>
<reference evidence="2" key="1">
    <citation type="submission" date="2015-07" db="EMBL/GenBank/DDBJ databases">
        <title>MeaNS - Measles Nucleotide Surveillance Program.</title>
        <authorList>
            <person name="Tran T."/>
            <person name="Druce J."/>
        </authorList>
    </citation>
    <scope>NUCLEOTIDE SEQUENCE</scope>
    <source>
        <strain evidence="2">UCB-OBI-ISO-001</strain>
        <tissue evidence="2">Gonad</tissue>
    </source>
</reference>